<feature type="transmembrane region" description="Helical" evidence="1">
    <location>
        <begin position="230"/>
        <end position="249"/>
    </location>
</feature>
<dbReference type="EMBL" id="AP026866">
    <property type="protein sequence ID" value="BDS08492.1"/>
    <property type="molecule type" value="Genomic_DNA"/>
</dbReference>
<evidence type="ECO:0000256" key="1">
    <source>
        <dbReference type="SAM" id="Phobius"/>
    </source>
</evidence>
<dbReference type="AlphaFoldDB" id="A0AAT9FRH7"/>
<name>A0AAT9FRH7_9BACT</name>
<feature type="transmembrane region" description="Helical" evidence="1">
    <location>
        <begin position="98"/>
        <end position="122"/>
    </location>
</feature>
<keyword evidence="1" id="KW-0812">Transmembrane</keyword>
<keyword evidence="1" id="KW-0472">Membrane</keyword>
<feature type="transmembrane region" description="Helical" evidence="1">
    <location>
        <begin position="16"/>
        <end position="35"/>
    </location>
</feature>
<gene>
    <name evidence="2" type="ORF">NT6N_35320</name>
</gene>
<protein>
    <recommendedName>
        <fullName evidence="3">ABC transporter permease</fullName>
    </recommendedName>
</protein>
<dbReference type="KEGG" id="osu:NT6N_35320"/>
<feature type="transmembrane region" description="Helical" evidence="1">
    <location>
        <begin position="165"/>
        <end position="186"/>
    </location>
</feature>
<organism evidence="2">
    <name type="scientific">Oceaniferula spumae</name>
    <dbReference type="NCBI Taxonomy" id="2979115"/>
    <lineage>
        <taxon>Bacteria</taxon>
        <taxon>Pseudomonadati</taxon>
        <taxon>Verrucomicrobiota</taxon>
        <taxon>Verrucomicrobiia</taxon>
        <taxon>Verrucomicrobiales</taxon>
        <taxon>Verrucomicrobiaceae</taxon>
        <taxon>Oceaniferula</taxon>
    </lineage>
</organism>
<sequence>MQLFRLTLATIFQRKVWIVAVLSVLVLPLVLPYLTPYESNPTLIEPARAQTAWGVLWVVSVIWVLFQASRFGDESARSGLGAYFLSTGMSRVSQMLQMWAACMCFLLPLVAITVGVCLLGAMPGDKNQVSMWVATNMQYAALFLLVIAPLAMLAVSIGSRFGSTIGYVVPMCLSVYGLFGVGYLAMMTTVQDNIFLDWIYVLSPHYHLADLTPRLVFKQGSMLGADFLKLVGYFVGLKLVLSMISTLCFQAKPAT</sequence>
<feature type="transmembrane region" description="Helical" evidence="1">
    <location>
        <begin position="47"/>
        <end position="66"/>
    </location>
</feature>
<evidence type="ECO:0000313" key="2">
    <source>
        <dbReference type="EMBL" id="BDS08492.1"/>
    </source>
</evidence>
<proteinExistence type="predicted"/>
<feature type="transmembrane region" description="Helical" evidence="1">
    <location>
        <begin position="137"/>
        <end position="158"/>
    </location>
</feature>
<reference evidence="2" key="1">
    <citation type="submission" date="2024-07" db="EMBL/GenBank/DDBJ databases">
        <title>Complete genome sequence of Verrucomicrobiaceae bacterium NT6N.</title>
        <authorList>
            <person name="Huang C."/>
            <person name="Takami H."/>
            <person name="Hamasaki K."/>
        </authorList>
    </citation>
    <scope>NUCLEOTIDE SEQUENCE</scope>
    <source>
        <strain evidence="2">NT6N</strain>
    </source>
</reference>
<accession>A0AAT9FRH7</accession>
<evidence type="ECO:0008006" key="3">
    <source>
        <dbReference type="Google" id="ProtNLM"/>
    </source>
</evidence>
<keyword evidence="1" id="KW-1133">Transmembrane helix</keyword>